<keyword evidence="3" id="KW-1185">Reference proteome</keyword>
<dbReference type="EMBL" id="CAUYUJ010007701">
    <property type="protein sequence ID" value="CAK0821702.1"/>
    <property type="molecule type" value="Genomic_DNA"/>
</dbReference>
<accession>A0ABN9RR30</accession>
<dbReference type="Proteomes" id="UP001189429">
    <property type="component" value="Unassembled WGS sequence"/>
</dbReference>
<proteinExistence type="predicted"/>
<evidence type="ECO:0000313" key="2">
    <source>
        <dbReference type="EMBL" id="CAK0821702.1"/>
    </source>
</evidence>
<protein>
    <submittedName>
        <fullName evidence="2">Uncharacterized protein</fullName>
    </submittedName>
</protein>
<comment type="caution">
    <text evidence="2">The sequence shown here is derived from an EMBL/GenBank/DDBJ whole genome shotgun (WGS) entry which is preliminary data.</text>
</comment>
<evidence type="ECO:0000313" key="3">
    <source>
        <dbReference type="Proteomes" id="UP001189429"/>
    </source>
</evidence>
<evidence type="ECO:0000256" key="1">
    <source>
        <dbReference type="SAM" id="MobiDB-lite"/>
    </source>
</evidence>
<sequence length="141" mass="15392">MSDLKWGFEKSYAHKVTPAKWQSNGGFTFYQNSPLSTKSFRAPAAEPMTNKGTGARDAGAYSERPQDRHNCMSEYGVHREMPWENSLRVPLVRRKASKLKPQDPRSISAPGTSRVDAAKRQSALVGAASAALRPSSAGLAK</sequence>
<gene>
    <name evidence="2" type="ORF">PCOR1329_LOCUS22901</name>
</gene>
<organism evidence="2 3">
    <name type="scientific">Prorocentrum cordatum</name>
    <dbReference type="NCBI Taxonomy" id="2364126"/>
    <lineage>
        <taxon>Eukaryota</taxon>
        <taxon>Sar</taxon>
        <taxon>Alveolata</taxon>
        <taxon>Dinophyceae</taxon>
        <taxon>Prorocentrales</taxon>
        <taxon>Prorocentraceae</taxon>
        <taxon>Prorocentrum</taxon>
    </lineage>
</organism>
<feature type="region of interest" description="Disordered" evidence="1">
    <location>
        <begin position="38"/>
        <end position="67"/>
    </location>
</feature>
<feature type="region of interest" description="Disordered" evidence="1">
    <location>
        <begin position="94"/>
        <end position="141"/>
    </location>
</feature>
<name>A0ABN9RR30_9DINO</name>
<reference evidence="2" key="1">
    <citation type="submission" date="2023-10" db="EMBL/GenBank/DDBJ databases">
        <authorList>
            <person name="Chen Y."/>
            <person name="Shah S."/>
            <person name="Dougan E. K."/>
            <person name="Thang M."/>
            <person name="Chan C."/>
        </authorList>
    </citation>
    <scope>NUCLEOTIDE SEQUENCE [LARGE SCALE GENOMIC DNA]</scope>
</reference>